<accession>A0A1H7WW25</accession>
<sequence>MVARYNWLYSFQIALYITLYGSGIPRLNYQAETATLNNLIRDWENKPELVYAIAFFDLSDWVNELKDAKGQFNAKFLFRTQEYDDANPDPIKSKREETNAAYYALRDRINALHLLTETPLSRYSTVINQFNAL</sequence>
<organism evidence="1 2">
    <name type="scientific">Chryseobacterium taichungense</name>
    <dbReference type="NCBI Taxonomy" id="295069"/>
    <lineage>
        <taxon>Bacteria</taxon>
        <taxon>Pseudomonadati</taxon>
        <taxon>Bacteroidota</taxon>
        <taxon>Flavobacteriia</taxon>
        <taxon>Flavobacteriales</taxon>
        <taxon>Weeksellaceae</taxon>
        <taxon>Chryseobacterium group</taxon>
        <taxon>Chryseobacterium</taxon>
    </lineage>
</organism>
<keyword evidence="2" id="KW-1185">Reference proteome</keyword>
<dbReference type="Pfam" id="PF19775">
    <property type="entry name" value="DUF6261"/>
    <property type="match status" value="1"/>
</dbReference>
<evidence type="ECO:0000313" key="1">
    <source>
        <dbReference type="EMBL" id="SEM25713.1"/>
    </source>
</evidence>
<protein>
    <submittedName>
        <fullName evidence="1">Uncharacterized protein</fullName>
    </submittedName>
</protein>
<name>A0A1H7WW25_9FLAO</name>
<dbReference type="EMBL" id="FOBV01000002">
    <property type="protein sequence ID" value="SEM25713.1"/>
    <property type="molecule type" value="Genomic_DNA"/>
</dbReference>
<gene>
    <name evidence="1" type="ORF">SAMN05421856_10235</name>
</gene>
<proteinExistence type="predicted"/>
<dbReference type="InterPro" id="IPR046228">
    <property type="entry name" value="DUF6261"/>
</dbReference>
<dbReference type="STRING" id="295069.SAMN05421856_10235"/>
<dbReference type="RefSeq" id="WP_089998576.1">
    <property type="nucleotide sequence ID" value="NZ_FOBV01000002.1"/>
</dbReference>
<dbReference type="OrthoDB" id="1150508at2"/>
<dbReference type="AlphaFoldDB" id="A0A1H7WW25"/>
<reference evidence="2" key="1">
    <citation type="submission" date="2016-10" db="EMBL/GenBank/DDBJ databases">
        <authorList>
            <person name="Varghese N."/>
            <person name="Submissions S."/>
        </authorList>
    </citation>
    <scope>NUCLEOTIDE SEQUENCE [LARGE SCALE GENOMIC DNA]</scope>
    <source>
        <strain evidence="2">DSM 17453</strain>
    </source>
</reference>
<evidence type="ECO:0000313" key="2">
    <source>
        <dbReference type="Proteomes" id="UP000199450"/>
    </source>
</evidence>
<dbReference type="Proteomes" id="UP000199450">
    <property type="component" value="Unassembled WGS sequence"/>
</dbReference>